<dbReference type="InterPro" id="IPR036754">
    <property type="entry name" value="YbaK/aa-tRNA-synt-asso_dom_sf"/>
</dbReference>
<dbReference type="SUPFAM" id="SSF55826">
    <property type="entry name" value="YbaK/ProRS associated domain"/>
    <property type="match status" value="1"/>
</dbReference>
<reference evidence="2" key="1">
    <citation type="submission" date="2021-01" db="EMBL/GenBank/DDBJ databases">
        <title>YIM 132084 draft genome.</title>
        <authorList>
            <person name="An D."/>
        </authorList>
    </citation>
    <scope>NUCLEOTIDE SEQUENCE</scope>
    <source>
        <strain evidence="2">YIM 132084</strain>
    </source>
</reference>
<dbReference type="RefSeq" id="WP_205259528.1">
    <property type="nucleotide sequence ID" value="NZ_JAERWK010000006.1"/>
</dbReference>
<name>A0A938YDR6_9ACTN</name>
<evidence type="ECO:0000313" key="3">
    <source>
        <dbReference type="Proteomes" id="UP000663792"/>
    </source>
</evidence>
<evidence type="ECO:0000259" key="1">
    <source>
        <dbReference type="Pfam" id="PF04073"/>
    </source>
</evidence>
<dbReference type="Proteomes" id="UP000663792">
    <property type="component" value="Unassembled WGS sequence"/>
</dbReference>
<dbReference type="InterPro" id="IPR007214">
    <property type="entry name" value="YbaK/aa-tRNA-synth-assoc-dom"/>
</dbReference>
<dbReference type="GO" id="GO:0002161">
    <property type="term" value="F:aminoacyl-tRNA deacylase activity"/>
    <property type="evidence" value="ECO:0007669"/>
    <property type="project" value="InterPro"/>
</dbReference>
<sequence>MALHDDTADGRPLPVLGSLHWQPALDVPELLADPVRAALRDPAVSAGLGPVGVAAIDADLADTAAFCAAYDVPAAASANCVLVAGKREGQERWAAAIVLATTRADVNGVLRRRLDVRKISFAPMEAAVARSGMEYGGITPIGLPTDWPILVDAAVAAAGPVVIGSGIRGSKLVIDGADLARLPQAELIEGLARPVG</sequence>
<dbReference type="Gene3D" id="3.90.960.10">
    <property type="entry name" value="YbaK/aminoacyl-tRNA synthetase-associated domain"/>
    <property type="match status" value="1"/>
</dbReference>
<keyword evidence="3" id="KW-1185">Reference proteome</keyword>
<dbReference type="AlphaFoldDB" id="A0A938YDR6"/>
<proteinExistence type="predicted"/>
<comment type="caution">
    <text evidence="2">The sequence shown here is derived from an EMBL/GenBank/DDBJ whole genome shotgun (WGS) entry which is preliminary data.</text>
</comment>
<gene>
    <name evidence="2" type="ORF">JL106_04635</name>
</gene>
<dbReference type="Pfam" id="PF04073">
    <property type="entry name" value="tRNA_edit"/>
    <property type="match status" value="1"/>
</dbReference>
<dbReference type="EMBL" id="JAERWK010000006">
    <property type="protein sequence ID" value="MBM9466567.1"/>
    <property type="molecule type" value="Genomic_DNA"/>
</dbReference>
<accession>A0A938YDR6</accession>
<protein>
    <recommendedName>
        <fullName evidence="1">YbaK/aminoacyl-tRNA synthetase-associated domain-containing protein</fullName>
    </recommendedName>
</protein>
<evidence type="ECO:0000313" key="2">
    <source>
        <dbReference type="EMBL" id="MBM9466567.1"/>
    </source>
</evidence>
<organism evidence="2 3">
    <name type="scientific">Nakamurella leprariae</name>
    <dbReference type="NCBI Taxonomy" id="2803911"/>
    <lineage>
        <taxon>Bacteria</taxon>
        <taxon>Bacillati</taxon>
        <taxon>Actinomycetota</taxon>
        <taxon>Actinomycetes</taxon>
        <taxon>Nakamurellales</taxon>
        <taxon>Nakamurellaceae</taxon>
        <taxon>Nakamurella</taxon>
    </lineage>
</organism>
<feature type="domain" description="YbaK/aminoacyl-tRNA synthetase-associated" evidence="1">
    <location>
        <begin position="59"/>
        <end position="182"/>
    </location>
</feature>